<dbReference type="Proteomes" id="UP000309997">
    <property type="component" value="Unassembled WGS sequence"/>
</dbReference>
<name>A0ACC4CB54_POPAL</name>
<reference evidence="1 2" key="1">
    <citation type="journal article" date="2024" name="Plant Biotechnol. J.">
        <title>Genome and CRISPR/Cas9 system of a widespread forest tree (Populus alba) in the world.</title>
        <authorList>
            <person name="Liu Y.J."/>
            <person name="Jiang P.F."/>
            <person name="Han X.M."/>
            <person name="Li X.Y."/>
            <person name="Wang H.M."/>
            <person name="Wang Y.J."/>
            <person name="Wang X.X."/>
            <person name="Zeng Q.Y."/>
        </authorList>
    </citation>
    <scope>NUCLEOTIDE SEQUENCE [LARGE SCALE GENOMIC DNA]</scope>
    <source>
        <strain evidence="2">cv. PAL-ZL1</strain>
    </source>
</reference>
<protein>
    <submittedName>
        <fullName evidence="1">Uncharacterized protein</fullName>
    </submittedName>
</protein>
<gene>
    <name evidence="1" type="ORF">D5086_011072</name>
</gene>
<comment type="caution">
    <text evidence="1">The sequence shown here is derived from an EMBL/GenBank/DDBJ whole genome shotgun (WGS) entry which is preliminary data.</text>
</comment>
<evidence type="ECO:0000313" key="1">
    <source>
        <dbReference type="EMBL" id="KAL3592432.1"/>
    </source>
</evidence>
<sequence length="96" mass="10895">MGKRRKIWSDYKGRGTWLMVGEFVGDANMEKGEREREDLLVGSRLRSSGLFMVKGMGDLVRESKMCYCGLEREMHKGVEVRKGLCKMGGTVVSIFL</sequence>
<dbReference type="EMBL" id="RCHU02000005">
    <property type="protein sequence ID" value="KAL3592432.1"/>
    <property type="molecule type" value="Genomic_DNA"/>
</dbReference>
<proteinExistence type="predicted"/>
<evidence type="ECO:0000313" key="2">
    <source>
        <dbReference type="Proteomes" id="UP000309997"/>
    </source>
</evidence>
<keyword evidence="2" id="KW-1185">Reference proteome</keyword>
<accession>A0ACC4CB54</accession>
<organism evidence="1 2">
    <name type="scientific">Populus alba</name>
    <name type="common">White poplar</name>
    <dbReference type="NCBI Taxonomy" id="43335"/>
    <lineage>
        <taxon>Eukaryota</taxon>
        <taxon>Viridiplantae</taxon>
        <taxon>Streptophyta</taxon>
        <taxon>Embryophyta</taxon>
        <taxon>Tracheophyta</taxon>
        <taxon>Spermatophyta</taxon>
        <taxon>Magnoliopsida</taxon>
        <taxon>eudicotyledons</taxon>
        <taxon>Gunneridae</taxon>
        <taxon>Pentapetalae</taxon>
        <taxon>rosids</taxon>
        <taxon>fabids</taxon>
        <taxon>Malpighiales</taxon>
        <taxon>Salicaceae</taxon>
        <taxon>Saliceae</taxon>
        <taxon>Populus</taxon>
    </lineage>
</organism>